<accession>A0A1X1YAP8</accession>
<evidence type="ECO:0000256" key="3">
    <source>
        <dbReference type="ARBA" id="ARBA00022475"/>
    </source>
</evidence>
<gene>
    <name evidence="9" type="ORF">AWC14_01395</name>
</gene>
<evidence type="ECO:0000256" key="2">
    <source>
        <dbReference type="ARBA" id="ARBA00006162"/>
    </source>
</evidence>
<proteinExistence type="inferred from homology"/>
<evidence type="ECO:0000256" key="4">
    <source>
        <dbReference type="ARBA" id="ARBA00022692"/>
    </source>
</evidence>
<comment type="subcellular location">
    <subcellularLocation>
        <location evidence="1">Cell membrane</location>
        <topology evidence="1">Multi-pass membrane protein</topology>
    </subcellularLocation>
</comment>
<dbReference type="EMBL" id="LQPE01000035">
    <property type="protein sequence ID" value="ORW08192.1"/>
    <property type="molecule type" value="Genomic_DNA"/>
</dbReference>
<evidence type="ECO:0000256" key="6">
    <source>
        <dbReference type="ARBA" id="ARBA00023136"/>
    </source>
</evidence>
<dbReference type="InterPro" id="IPR024962">
    <property type="entry name" value="YukD-like"/>
</dbReference>
<feature type="transmembrane region" description="Helical" evidence="7">
    <location>
        <begin position="447"/>
        <end position="467"/>
    </location>
</feature>
<feature type="transmembrane region" description="Helical" evidence="7">
    <location>
        <begin position="351"/>
        <end position="369"/>
    </location>
</feature>
<evidence type="ECO:0000313" key="10">
    <source>
        <dbReference type="Proteomes" id="UP000193487"/>
    </source>
</evidence>
<keyword evidence="5 7" id="KW-1133">Transmembrane helix</keyword>
<feature type="transmembrane region" description="Helical" evidence="7">
    <location>
        <begin position="381"/>
        <end position="403"/>
    </location>
</feature>
<evidence type="ECO:0000256" key="5">
    <source>
        <dbReference type="ARBA" id="ARBA00022989"/>
    </source>
</evidence>
<feature type="transmembrane region" description="Helical" evidence="7">
    <location>
        <begin position="237"/>
        <end position="258"/>
    </location>
</feature>
<dbReference type="NCBIfam" id="TIGR03920">
    <property type="entry name" value="T7SS_EccD"/>
    <property type="match status" value="1"/>
</dbReference>
<dbReference type="InterPro" id="IPR044049">
    <property type="entry name" value="EccD_transm"/>
</dbReference>
<comment type="similarity">
    <text evidence="2">Belongs to the EccD/Snm4 family.</text>
</comment>
<protein>
    <submittedName>
        <fullName evidence="9">Type VII secretion integral membrane protein EccD</fullName>
    </submittedName>
</protein>
<dbReference type="Pfam" id="PF19053">
    <property type="entry name" value="EccD"/>
    <property type="match status" value="1"/>
</dbReference>
<keyword evidence="3" id="KW-1003">Cell membrane</keyword>
<feature type="transmembrane region" description="Helical" evidence="7">
    <location>
        <begin position="209"/>
        <end position="230"/>
    </location>
</feature>
<sequence length="473" mass="48864">MATTSSAIALSRVAIWYQDTQVDLALPTRAPISDYIDDVVDTFSDQVDIEARRSGQWTLARLDRPLQPSSSLADARVADGAVLELRVVASTERYRPVIEDVVDAVAAAAAESATPFDTAAARRAGLAALVAGGLALCAAQWRLWAVNGYSWPATVGGVIGALVALIGMWSAATRYRAGDAAAAWSVIWIAAMGCLAQVVPVSARTGLPGLAHLLVAAVAVGAAAVCALWITGGHPAAYSTVTATAAAAALLCAVLQYTSLAPSSIAAGTLALGLVGLSAVPRAALTLARISLPRLPAPGQEVQVSGDISDTEMQSLRIRARRAVQLTSGLMVAAVIVVTGAAVCVLDPHSYYRWLQIGIVACTVIILVLRGRTLSDRIQAYAMFTGAAVITIAAATKLLIAWPTGQGPLIVVLVVAALTAVLVLGAVVGAARSLPETLSDWVQRLELAALAVVIPLCVWVTGAFAAIRDVTFR</sequence>
<dbReference type="Gene3D" id="3.10.20.90">
    <property type="entry name" value="Phosphatidylinositol 3-kinase Catalytic Subunit, Chain A, domain 1"/>
    <property type="match status" value="1"/>
</dbReference>
<dbReference type="OrthoDB" id="4515685at2"/>
<reference evidence="9 10" key="1">
    <citation type="submission" date="2016-01" db="EMBL/GenBank/DDBJ databases">
        <title>The new phylogeny of the genus Mycobacterium.</title>
        <authorList>
            <person name="Tarcisio F."/>
            <person name="Conor M."/>
            <person name="Antonella G."/>
            <person name="Elisabetta G."/>
            <person name="Giulia F.S."/>
            <person name="Sara T."/>
            <person name="Anna F."/>
            <person name="Clotilde B."/>
            <person name="Roberto B."/>
            <person name="Veronica D.S."/>
            <person name="Fabio R."/>
            <person name="Monica P."/>
            <person name="Olivier J."/>
            <person name="Enrico T."/>
            <person name="Nicola S."/>
        </authorList>
    </citation>
    <scope>NUCLEOTIDE SEQUENCE [LARGE SCALE GENOMIC DNA]</scope>
    <source>
        <strain evidence="9 10">DSM 45166</strain>
    </source>
</reference>
<organism evidence="9 10">
    <name type="scientific">Mycobacterium kyorinense</name>
    <dbReference type="NCBI Taxonomy" id="487514"/>
    <lineage>
        <taxon>Bacteria</taxon>
        <taxon>Bacillati</taxon>
        <taxon>Actinomycetota</taxon>
        <taxon>Actinomycetes</taxon>
        <taxon>Mycobacteriales</taxon>
        <taxon>Mycobacteriaceae</taxon>
        <taxon>Mycobacterium</taxon>
    </lineage>
</organism>
<dbReference type="PIRSF" id="PIRSF017804">
    <property type="entry name" value="Secretion_EccD1"/>
    <property type="match status" value="1"/>
</dbReference>
<dbReference type="InterPro" id="IPR006707">
    <property type="entry name" value="T7SS_EccD"/>
</dbReference>
<feature type="transmembrane region" description="Helical" evidence="7">
    <location>
        <begin position="409"/>
        <end position="435"/>
    </location>
</feature>
<evidence type="ECO:0000313" key="9">
    <source>
        <dbReference type="EMBL" id="ORW08192.1"/>
    </source>
</evidence>
<evidence type="ECO:0000259" key="8">
    <source>
        <dbReference type="Pfam" id="PF19053"/>
    </source>
</evidence>
<feature type="transmembrane region" description="Helical" evidence="7">
    <location>
        <begin position="149"/>
        <end position="169"/>
    </location>
</feature>
<evidence type="ECO:0000256" key="1">
    <source>
        <dbReference type="ARBA" id="ARBA00004651"/>
    </source>
</evidence>
<dbReference type="RefSeq" id="WP_045375069.1">
    <property type="nucleotide sequence ID" value="NZ_BBKA01000019.1"/>
</dbReference>
<evidence type="ECO:0000256" key="7">
    <source>
        <dbReference type="SAM" id="Phobius"/>
    </source>
</evidence>
<dbReference type="Proteomes" id="UP000193487">
    <property type="component" value="Unassembled WGS sequence"/>
</dbReference>
<feature type="transmembrane region" description="Helical" evidence="7">
    <location>
        <begin position="264"/>
        <end position="285"/>
    </location>
</feature>
<keyword evidence="10" id="KW-1185">Reference proteome</keyword>
<dbReference type="GO" id="GO:0005886">
    <property type="term" value="C:plasma membrane"/>
    <property type="evidence" value="ECO:0007669"/>
    <property type="project" value="UniProtKB-SubCell"/>
</dbReference>
<feature type="transmembrane region" description="Helical" evidence="7">
    <location>
        <begin position="323"/>
        <end position="345"/>
    </location>
</feature>
<keyword evidence="4 7" id="KW-0812">Transmembrane</keyword>
<feature type="domain" description="EccD-like transmembrane" evidence="8">
    <location>
        <begin position="127"/>
        <end position="469"/>
    </location>
</feature>
<comment type="caution">
    <text evidence="9">The sequence shown here is derived from an EMBL/GenBank/DDBJ whole genome shotgun (WGS) entry which is preliminary data.</text>
</comment>
<keyword evidence="6 7" id="KW-0472">Membrane</keyword>
<name>A0A1X1YAP8_9MYCO</name>
<feature type="transmembrane region" description="Helical" evidence="7">
    <location>
        <begin position="181"/>
        <end position="203"/>
    </location>
</feature>
<dbReference type="Pfam" id="PF08817">
    <property type="entry name" value="YukD"/>
    <property type="match status" value="1"/>
</dbReference>
<feature type="transmembrane region" description="Helical" evidence="7">
    <location>
        <begin position="124"/>
        <end position="143"/>
    </location>
</feature>
<dbReference type="AlphaFoldDB" id="A0A1X1YAP8"/>